<reference evidence="2" key="1">
    <citation type="thesis" date="2020" institute="ProQuest LLC" country="789 East Eisenhower Parkway, Ann Arbor, MI, USA">
        <title>Comparative Genomics and Chromosome Evolution.</title>
        <authorList>
            <person name="Mudd A.B."/>
        </authorList>
    </citation>
    <scope>NUCLEOTIDE SEQUENCE</scope>
    <source>
        <strain evidence="2">HN-11 Male</strain>
        <tissue evidence="2">Kidney and liver</tissue>
    </source>
</reference>
<evidence type="ECO:0000313" key="2">
    <source>
        <dbReference type="EMBL" id="KAG9462639.1"/>
    </source>
</evidence>
<dbReference type="AlphaFoldDB" id="A0A8J6E755"/>
<evidence type="ECO:0000256" key="1">
    <source>
        <dbReference type="SAM" id="MobiDB-lite"/>
    </source>
</evidence>
<name>A0A8J6E755_ELECQ</name>
<protein>
    <submittedName>
        <fullName evidence="2">Uncharacterized protein</fullName>
    </submittedName>
</protein>
<feature type="compositionally biased region" description="Low complexity" evidence="1">
    <location>
        <begin position="80"/>
        <end position="90"/>
    </location>
</feature>
<dbReference type="EMBL" id="WNTK01010210">
    <property type="protein sequence ID" value="KAG9462639.1"/>
    <property type="molecule type" value="Genomic_DNA"/>
</dbReference>
<comment type="caution">
    <text evidence="2">The sequence shown here is derived from an EMBL/GenBank/DDBJ whole genome shotgun (WGS) entry which is preliminary data.</text>
</comment>
<sequence length="105" mass="10951">MNDAHSLKVKRTFTWAFSSGSFTKMYPLTPQTETTTCSRHTLCSSSRASSSAGISAMTFSTGSSGMGTATGHVCSLARTASGTSGSSEGTKCLTLARQRPRESAN</sequence>
<feature type="region of interest" description="Disordered" evidence="1">
    <location>
        <begin position="80"/>
        <end position="105"/>
    </location>
</feature>
<organism evidence="2 3">
    <name type="scientific">Eleutherodactylus coqui</name>
    <name type="common">Puerto Rican coqui</name>
    <dbReference type="NCBI Taxonomy" id="57060"/>
    <lineage>
        <taxon>Eukaryota</taxon>
        <taxon>Metazoa</taxon>
        <taxon>Chordata</taxon>
        <taxon>Craniata</taxon>
        <taxon>Vertebrata</taxon>
        <taxon>Euteleostomi</taxon>
        <taxon>Amphibia</taxon>
        <taxon>Batrachia</taxon>
        <taxon>Anura</taxon>
        <taxon>Neobatrachia</taxon>
        <taxon>Hyloidea</taxon>
        <taxon>Eleutherodactylidae</taxon>
        <taxon>Eleutherodactylinae</taxon>
        <taxon>Eleutherodactylus</taxon>
        <taxon>Eleutherodactylus</taxon>
    </lineage>
</organism>
<evidence type="ECO:0000313" key="3">
    <source>
        <dbReference type="Proteomes" id="UP000770717"/>
    </source>
</evidence>
<proteinExistence type="predicted"/>
<dbReference type="Proteomes" id="UP000770717">
    <property type="component" value="Unassembled WGS sequence"/>
</dbReference>
<gene>
    <name evidence="2" type="ORF">GDO78_013668</name>
</gene>
<keyword evidence="3" id="KW-1185">Reference proteome</keyword>
<accession>A0A8J6E755</accession>